<comment type="subcellular location">
    <subcellularLocation>
        <location evidence="1">Membrane</location>
        <topology evidence="1">Multi-pass membrane protein</topology>
    </subcellularLocation>
</comment>
<reference evidence="9" key="1">
    <citation type="journal article" date="2022" name="Cell">
        <title>Design, construction, and in vivo augmentation of a complex gut microbiome.</title>
        <authorList>
            <person name="Cheng A.G."/>
            <person name="Ho P.Y."/>
            <person name="Aranda-Diaz A."/>
            <person name="Jain S."/>
            <person name="Yu F.B."/>
            <person name="Meng X."/>
            <person name="Wang M."/>
            <person name="Iakiviak M."/>
            <person name="Nagashima K."/>
            <person name="Zhao A."/>
            <person name="Murugkar P."/>
            <person name="Patil A."/>
            <person name="Atabakhsh K."/>
            <person name="Weakley A."/>
            <person name="Yan J."/>
            <person name="Brumbaugh A.R."/>
            <person name="Higginbottom S."/>
            <person name="Dimas A."/>
            <person name="Shiver A.L."/>
            <person name="Deutschbauer A."/>
            <person name="Neff N."/>
            <person name="Sonnenburg J.L."/>
            <person name="Huang K.C."/>
            <person name="Fischbach M.A."/>
        </authorList>
    </citation>
    <scope>NUCLEOTIDE SEQUENCE</scope>
    <source>
        <strain evidence="9">AP11</strain>
    </source>
</reference>
<dbReference type="EMBL" id="CP102294">
    <property type="protein sequence ID" value="UWN57408.1"/>
    <property type="molecule type" value="Genomic_DNA"/>
</dbReference>
<protein>
    <submittedName>
        <fullName evidence="9">Aquaporin family protein</fullName>
    </submittedName>
</protein>
<gene>
    <name evidence="9" type="ORF">NQ491_01130</name>
</gene>
<keyword evidence="10" id="KW-1185">Reference proteome</keyword>
<dbReference type="RefSeq" id="WP_026089540.1">
    <property type="nucleotide sequence ID" value="NZ_CAPH01000006.1"/>
</dbReference>
<dbReference type="Pfam" id="PF00230">
    <property type="entry name" value="MIP"/>
    <property type="match status" value="1"/>
</dbReference>
<evidence type="ECO:0000256" key="6">
    <source>
        <dbReference type="ARBA" id="ARBA00023136"/>
    </source>
</evidence>
<dbReference type="PRINTS" id="PR00783">
    <property type="entry name" value="MINTRINSICP"/>
</dbReference>
<keyword evidence="6 8" id="KW-0472">Membrane</keyword>
<dbReference type="PANTHER" id="PTHR43829">
    <property type="entry name" value="AQUAPORIN OR AQUAGLYCEROPORIN RELATED"/>
    <property type="match status" value="1"/>
</dbReference>
<evidence type="ECO:0000256" key="3">
    <source>
        <dbReference type="ARBA" id="ARBA00022448"/>
    </source>
</evidence>
<evidence type="ECO:0000313" key="9">
    <source>
        <dbReference type="EMBL" id="UWN57408.1"/>
    </source>
</evidence>
<dbReference type="InterPro" id="IPR022357">
    <property type="entry name" value="MIP_CS"/>
</dbReference>
<proteinExistence type="inferred from homology"/>
<evidence type="ECO:0000313" key="10">
    <source>
        <dbReference type="Proteomes" id="UP001059295"/>
    </source>
</evidence>
<dbReference type="PANTHER" id="PTHR43829:SF9">
    <property type="entry name" value="AQUAPORIN-9"/>
    <property type="match status" value="1"/>
</dbReference>
<dbReference type="SUPFAM" id="SSF81338">
    <property type="entry name" value="Aquaporin-like"/>
    <property type="match status" value="1"/>
</dbReference>
<feature type="transmembrane region" description="Helical" evidence="8">
    <location>
        <begin position="6"/>
        <end position="27"/>
    </location>
</feature>
<keyword evidence="4 7" id="KW-0812">Transmembrane</keyword>
<dbReference type="InterPro" id="IPR023271">
    <property type="entry name" value="Aquaporin-like"/>
</dbReference>
<organism evidence="9 10">
    <name type="scientific">Alistipes ihumii AP11</name>
    <dbReference type="NCBI Taxonomy" id="1211813"/>
    <lineage>
        <taxon>Bacteria</taxon>
        <taxon>Pseudomonadati</taxon>
        <taxon>Bacteroidota</taxon>
        <taxon>Bacteroidia</taxon>
        <taxon>Bacteroidales</taxon>
        <taxon>Rikenellaceae</taxon>
        <taxon>Alistipes</taxon>
    </lineage>
</organism>
<feature type="transmembrane region" description="Helical" evidence="8">
    <location>
        <begin position="134"/>
        <end position="153"/>
    </location>
</feature>
<keyword evidence="5 8" id="KW-1133">Transmembrane helix</keyword>
<sequence>MTPFTAELLGTMLMILMGDGVVANVVLDKTKGHAGGWMVVTTAWALAVFVGVVVAAPYSGAHLNPAVTFAFALTGQFPWERVLPYVSAQMIGAALGAVLVWLAYRPHFEATPDPRTKLAVFCTAPEIRRTGWNFLTEMIGTFSLLFIIFYITVGEITLSDNISTLPVGLGSVGALPVAFTVWVIGLSLGGPTGYAINPARDLAPRVVHALLPIRGKGGSDWSYAWIPVAAPLCGAALAAWLYNMLL</sequence>
<feature type="transmembrane region" description="Helical" evidence="8">
    <location>
        <begin position="34"/>
        <end position="58"/>
    </location>
</feature>
<feature type="transmembrane region" description="Helical" evidence="8">
    <location>
        <begin position="173"/>
        <end position="196"/>
    </location>
</feature>
<dbReference type="InterPro" id="IPR050363">
    <property type="entry name" value="MIP/Aquaporin"/>
</dbReference>
<keyword evidence="3 7" id="KW-0813">Transport</keyword>
<dbReference type="GeneID" id="82890294"/>
<dbReference type="NCBIfam" id="TIGR00861">
    <property type="entry name" value="MIP"/>
    <property type="match status" value="1"/>
</dbReference>
<dbReference type="PROSITE" id="PS00221">
    <property type="entry name" value="MIP"/>
    <property type="match status" value="1"/>
</dbReference>
<evidence type="ECO:0000256" key="1">
    <source>
        <dbReference type="ARBA" id="ARBA00004141"/>
    </source>
</evidence>
<evidence type="ECO:0000256" key="7">
    <source>
        <dbReference type="RuleBase" id="RU000477"/>
    </source>
</evidence>
<evidence type="ECO:0000256" key="4">
    <source>
        <dbReference type="ARBA" id="ARBA00022692"/>
    </source>
</evidence>
<name>A0ABY5V0L3_9BACT</name>
<feature type="transmembrane region" description="Helical" evidence="8">
    <location>
        <begin position="223"/>
        <end position="242"/>
    </location>
</feature>
<feature type="transmembrane region" description="Helical" evidence="8">
    <location>
        <begin position="82"/>
        <end position="104"/>
    </location>
</feature>
<dbReference type="Proteomes" id="UP001059295">
    <property type="component" value="Chromosome"/>
</dbReference>
<evidence type="ECO:0000256" key="2">
    <source>
        <dbReference type="ARBA" id="ARBA00006175"/>
    </source>
</evidence>
<accession>A0ABY5V0L3</accession>
<dbReference type="InterPro" id="IPR000425">
    <property type="entry name" value="MIP"/>
</dbReference>
<dbReference type="Gene3D" id="1.20.1080.10">
    <property type="entry name" value="Glycerol uptake facilitator protein"/>
    <property type="match status" value="1"/>
</dbReference>
<evidence type="ECO:0000256" key="8">
    <source>
        <dbReference type="SAM" id="Phobius"/>
    </source>
</evidence>
<evidence type="ECO:0000256" key="5">
    <source>
        <dbReference type="ARBA" id="ARBA00022989"/>
    </source>
</evidence>
<comment type="similarity">
    <text evidence="2 7">Belongs to the MIP/aquaporin (TC 1.A.8) family.</text>
</comment>